<evidence type="ECO:0000256" key="4">
    <source>
        <dbReference type="ARBA" id="ARBA00022989"/>
    </source>
</evidence>
<dbReference type="PANTHER" id="PTHR30250:SF11">
    <property type="entry name" value="O-ANTIGEN TRANSPORTER-RELATED"/>
    <property type="match status" value="1"/>
</dbReference>
<accession>A0A3D9HHL2</accession>
<evidence type="ECO:0000313" key="7">
    <source>
        <dbReference type="EMBL" id="RED48456.1"/>
    </source>
</evidence>
<feature type="transmembrane region" description="Helical" evidence="6">
    <location>
        <begin position="307"/>
        <end position="333"/>
    </location>
</feature>
<feature type="transmembrane region" description="Helical" evidence="6">
    <location>
        <begin position="372"/>
        <end position="394"/>
    </location>
</feature>
<evidence type="ECO:0000313" key="8">
    <source>
        <dbReference type="Proteomes" id="UP000256629"/>
    </source>
</evidence>
<dbReference type="PANTHER" id="PTHR30250">
    <property type="entry name" value="PST FAMILY PREDICTED COLANIC ACID TRANSPORTER"/>
    <property type="match status" value="1"/>
</dbReference>
<feature type="transmembrane region" description="Helical" evidence="6">
    <location>
        <begin position="225"/>
        <end position="251"/>
    </location>
</feature>
<feature type="transmembrane region" description="Helical" evidence="6">
    <location>
        <begin position="96"/>
        <end position="119"/>
    </location>
</feature>
<feature type="transmembrane region" description="Helical" evidence="6">
    <location>
        <begin position="163"/>
        <end position="180"/>
    </location>
</feature>
<dbReference type="Proteomes" id="UP000256629">
    <property type="component" value="Unassembled WGS sequence"/>
</dbReference>
<reference evidence="7 8" key="1">
    <citation type="submission" date="2018-07" db="EMBL/GenBank/DDBJ databases">
        <title>Genomic Encyclopedia of Type Strains, Phase III (KMG-III): the genomes of soil and plant-associated and newly described type strains.</title>
        <authorList>
            <person name="Whitman W."/>
        </authorList>
    </citation>
    <scope>NUCLEOTIDE SEQUENCE [LARGE SCALE GENOMIC DNA]</scope>
    <source>
        <strain evidence="7 8">CECT 8487</strain>
    </source>
</reference>
<evidence type="ECO:0000256" key="1">
    <source>
        <dbReference type="ARBA" id="ARBA00004651"/>
    </source>
</evidence>
<keyword evidence="4 6" id="KW-1133">Transmembrane helix</keyword>
<protein>
    <submittedName>
        <fullName evidence="7">O-antigen/teichoic acid export membrane protein</fullName>
    </submittedName>
</protein>
<dbReference type="Pfam" id="PF13440">
    <property type="entry name" value="Polysacc_synt_3"/>
    <property type="match status" value="1"/>
</dbReference>
<organism evidence="7 8">
    <name type="scientific">Seonamhaeicola aphaedonensis</name>
    <dbReference type="NCBI Taxonomy" id="1461338"/>
    <lineage>
        <taxon>Bacteria</taxon>
        <taxon>Pseudomonadati</taxon>
        <taxon>Bacteroidota</taxon>
        <taxon>Flavobacteriia</taxon>
        <taxon>Flavobacteriales</taxon>
        <taxon>Flavobacteriaceae</taxon>
    </lineage>
</organism>
<feature type="transmembrane region" description="Helical" evidence="6">
    <location>
        <begin position="455"/>
        <end position="473"/>
    </location>
</feature>
<name>A0A3D9HHL2_9FLAO</name>
<proteinExistence type="predicted"/>
<keyword evidence="2" id="KW-1003">Cell membrane</keyword>
<feature type="transmembrane region" description="Helical" evidence="6">
    <location>
        <begin position="125"/>
        <end position="142"/>
    </location>
</feature>
<keyword evidence="8" id="KW-1185">Reference proteome</keyword>
<feature type="transmembrane region" description="Helical" evidence="6">
    <location>
        <begin position="400"/>
        <end position="418"/>
    </location>
</feature>
<feature type="transmembrane region" description="Helical" evidence="6">
    <location>
        <begin position="186"/>
        <end position="204"/>
    </location>
</feature>
<evidence type="ECO:0000256" key="3">
    <source>
        <dbReference type="ARBA" id="ARBA00022692"/>
    </source>
</evidence>
<evidence type="ECO:0000256" key="6">
    <source>
        <dbReference type="SAM" id="Phobius"/>
    </source>
</evidence>
<evidence type="ECO:0000256" key="2">
    <source>
        <dbReference type="ARBA" id="ARBA00022475"/>
    </source>
</evidence>
<comment type="caution">
    <text evidence="7">The sequence shown here is derived from an EMBL/GenBank/DDBJ whole genome shotgun (WGS) entry which is preliminary data.</text>
</comment>
<feature type="transmembrane region" description="Helical" evidence="6">
    <location>
        <begin position="339"/>
        <end position="365"/>
    </location>
</feature>
<keyword evidence="3 6" id="KW-0812">Transmembrane</keyword>
<keyword evidence="5 6" id="KW-0472">Membrane</keyword>
<dbReference type="InterPro" id="IPR050833">
    <property type="entry name" value="Poly_Biosynth_Transport"/>
</dbReference>
<gene>
    <name evidence="7" type="ORF">DFQ02_104302</name>
</gene>
<feature type="transmembrane region" description="Helical" evidence="6">
    <location>
        <begin position="430"/>
        <end position="449"/>
    </location>
</feature>
<dbReference type="EMBL" id="QRDX01000004">
    <property type="protein sequence ID" value="RED48456.1"/>
    <property type="molecule type" value="Genomic_DNA"/>
</dbReference>
<sequence>MNENKNSYKQILKATTLFGGVQVYNILLSVIKTKIVAVLIGANGLGVLGLFNSSIRLIVDVTKVGLDTSAVKELSELNSNAESCEISDFISVLNKVIWITGVLGAFLVVCFSKPLSVWTFGSDKYTIHFTWLAIAIIFNQLTKGKIAIFQGNHQLKKLAKANLMGSSLALLISLPIYFYFRMDGIVPAIIGSFVITYLVFLRYSNTKKTKTIKHSLSEIYQKSKAMFSLGLTMSFTSIVGALTLWLIQIYIRNQGGVEAVGFYSAGLVIINSYVGMVFSAMSTDYFPRLSAINRDKVAVNEVVNKQANIAVLIITPIILLFLTFDFLIIRILYTKEFLVILGLVTFGVLGTLFKAVSFSIGYVIIAKGDSRIFIKTSLFFNAILFLICALSYHYGGLKGLGIGLLLHYFIHFTVLKILTHYLYGLTLNRAFYKVFVLCVFLCFIGFLGTLVGQKYIRFLVMVLIVSISVIFTLREFNKQIDLKEIMHKFLKQNKEK</sequence>
<evidence type="ECO:0000256" key="5">
    <source>
        <dbReference type="ARBA" id="ARBA00023136"/>
    </source>
</evidence>
<comment type="subcellular location">
    <subcellularLocation>
        <location evidence="1">Cell membrane</location>
        <topology evidence="1">Multi-pass membrane protein</topology>
    </subcellularLocation>
</comment>
<feature type="transmembrane region" description="Helical" evidence="6">
    <location>
        <begin position="263"/>
        <end position="286"/>
    </location>
</feature>
<dbReference type="AlphaFoldDB" id="A0A3D9HHL2"/>
<dbReference type="GO" id="GO:0005886">
    <property type="term" value="C:plasma membrane"/>
    <property type="evidence" value="ECO:0007669"/>
    <property type="project" value="UniProtKB-SubCell"/>
</dbReference>